<gene>
    <name evidence="1" type="ORF">QO011_004024</name>
</gene>
<sequence>MLPVIDVSHPAFTVPDGPEAVEALRHAHDREERRRARMPRFVLRLLFGHAARRSRLVQALVNPQSPVLGGLPTYVMKLGEANLVPPFDRPIDRRLAAAPLVASIRIRLQQLAGMMAGALARDLAAAPDAPLHLVDIGGGPAIDSLDALILLRRDHPGLMSRPVTIHVLDADSAGPHFGANALAALQRPGGALAGTAVSLRHQPYDWTDARPLARLLAEIAPGAVVASSSEGALFEYGDDASIVANLEALRGAAFVAGTVTRADDLTRRMVAGSRFRLVPRGLEGFAPLAARAGFAIVEARSAVLSDQVLLRLA</sequence>
<organism evidence="1 2">
    <name type="scientific">Labrys wisconsinensis</name>
    <dbReference type="NCBI Taxonomy" id="425677"/>
    <lineage>
        <taxon>Bacteria</taxon>
        <taxon>Pseudomonadati</taxon>
        <taxon>Pseudomonadota</taxon>
        <taxon>Alphaproteobacteria</taxon>
        <taxon>Hyphomicrobiales</taxon>
        <taxon>Xanthobacteraceae</taxon>
        <taxon>Labrys</taxon>
    </lineage>
</organism>
<evidence type="ECO:0000313" key="2">
    <source>
        <dbReference type="Proteomes" id="UP001242480"/>
    </source>
</evidence>
<name>A0ABU0J9Q6_9HYPH</name>
<comment type="caution">
    <text evidence="1">The sequence shown here is derived from an EMBL/GenBank/DDBJ whole genome shotgun (WGS) entry which is preliminary data.</text>
</comment>
<keyword evidence="2" id="KW-1185">Reference proteome</keyword>
<proteinExistence type="predicted"/>
<dbReference type="EMBL" id="JAUSVX010000007">
    <property type="protein sequence ID" value="MDQ0471005.1"/>
    <property type="molecule type" value="Genomic_DNA"/>
</dbReference>
<dbReference type="Proteomes" id="UP001242480">
    <property type="component" value="Unassembled WGS sequence"/>
</dbReference>
<reference evidence="1 2" key="1">
    <citation type="submission" date="2023-07" db="EMBL/GenBank/DDBJ databases">
        <title>Genomic Encyclopedia of Type Strains, Phase IV (KMG-IV): sequencing the most valuable type-strain genomes for metagenomic binning, comparative biology and taxonomic classification.</title>
        <authorList>
            <person name="Goeker M."/>
        </authorList>
    </citation>
    <scope>NUCLEOTIDE SEQUENCE [LARGE SCALE GENOMIC DNA]</scope>
    <source>
        <strain evidence="1 2">DSM 19619</strain>
    </source>
</reference>
<accession>A0ABU0J9Q6</accession>
<evidence type="ECO:0000313" key="1">
    <source>
        <dbReference type="EMBL" id="MDQ0471005.1"/>
    </source>
</evidence>
<dbReference type="RefSeq" id="WP_307275455.1">
    <property type="nucleotide sequence ID" value="NZ_JAUSVX010000007.1"/>
</dbReference>
<protein>
    <submittedName>
        <fullName evidence="1">Uncharacterized protein</fullName>
    </submittedName>
</protein>